<keyword evidence="5" id="KW-1185">Reference proteome</keyword>
<evidence type="ECO:0000256" key="1">
    <source>
        <dbReference type="ARBA" id="ARBA00022679"/>
    </source>
</evidence>
<dbReference type="Pfam" id="PF26337">
    <property type="entry name" value="Gtf3_C"/>
    <property type="match status" value="1"/>
</dbReference>
<dbReference type="SUPFAM" id="SSF53756">
    <property type="entry name" value="UDP-Glycosyltransferase/glycogen phosphorylase"/>
    <property type="match status" value="1"/>
</dbReference>
<dbReference type="Gene3D" id="3.40.50.2000">
    <property type="entry name" value="Glycogen Phosphorylase B"/>
    <property type="match status" value="2"/>
</dbReference>
<name>A0ABS3YUW0_9BACT</name>
<evidence type="ECO:0008006" key="6">
    <source>
        <dbReference type="Google" id="ProtNLM"/>
    </source>
</evidence>
<feature type="domain" description="Glucosyltransferase 3-like C-terminal" evidence="3">
    <location>
        <begin position="171"/>
        <end position="333"/>
    </location>
</feature>
<gene>
    <name evidence="4" type="ORF">J7I42_15440</name>
</gene>
<dbReference type="Pfam" id="PF26334">
    <property type="entry name" value="Gtf3_N"/>
    <property type="match status" value="1"/>
</dbReference>
<organism evidence="4 5">
    <name type="scientific">Niastella soli</name>
    <dbReference type="NCBI Taxonomy" id="2821487"/>
    <lineage>
        <taxon>Bacteria</taxon>
        <taxon>Pseudomonadati</taxon>
        <taxon>Bacteroidota</taxon>
        <taxon>Chitinophagia</taxon>
        <taxon>Chitinophagales</taxon>
        <taxon>Chitinophagaceae</taxon>
        <taxon>Niastella</taxon>
    </lineage>
</organism>
<proteinExistence type="predicted"/>
<dbReference type="EMBL" id="JAGHKO010000004">
    <property type="protein sequence ID" value="MBO9201675.1"/>
    <property type="molecule type" value="Genomic_DNA"/>
</dbReference>
<dbReference type="Proteomes" id="UP000677244">
    <property type="component" value="Unassembled WGS sequence"/>
</dbReference>
<protein>
    <recommendedName>
        <fullName evidence="6">Beta-1,6-galactofuranosyltransferase</fullName>
    </recommendedName>
</protein>
<comment type="caution">
    <text evidence="4">The sequence shown here is derived from an EMBL/GenBank/DDBJ whole genome shotgun (WGS) entry which is preliminary data.</text>
</comment>
<accession>A0ABS3YUW0</accession>
<evidence type="ECO:0000259" key="3">
    <source>
        <dbReference type="Pfam" id="PF26337"/>
    </source>
</evidence>
<feature type="domain" description="Glucosyltransferase 3-like N-terminal" evidence="2">
    <location>
        <begin position="8"/>
        <end position="140"/>
    </location>
</feature>
<sequence>MPIAKKYFIQEFLHHEFVHGGIGNVDGEKIFVSRGYRPIDFPGRMDFSIQSKLKRFLYLIRLFFSLSSRDLVVFQFPLYAKIHQLLITLLSIKGAQIICVIQDMEGWRDDNRQLFEKEKKALRRIRLFVAHNERMQQWLQTLVPKATIECFQFHDFLTTPVCKNRSKQNHIVIAGDLAKTTFIEKLGQLPRLSFSVYGEGYPVKNTVPDNVTFKGVYPPYELVHHVQGSFGLVWYGEAIDSFDGIYSSYLTVITPHKLSLYILAGIPVIVPATSASAILVKQYGIGYSIEKLSEMEEMIRNTSDQEYQAMVENMRPLAMQISQGHFLTKALDQLEQAL</sequence>
<keyword evidence="1" id="KW-0808">Transferase</keyword>
<evidence type="ECO:0000313" key="5">
    <source>
        <dbReference type="Proteomes" id="UP000677244"/>
    </source>
</evidence>
<evidence type="ECO:0000313" key="4">
    <source>
        <dbReference type="EMBL" id="MBO9201675.1"/>
    </source>
</evidence>
<dbReference type="InterPro" id="IPR058592">
    <property type="entry name" value="Gtf3_C"/>
</dbReference>
<dbReference type="RefSeq" id="WP_209139729.1">
    <property type="nucleotide sequence ID" value="NZ_JAGHKO010000004.1"/>
</dbReference>
<dbReference type="InterPro" id="IPR058591">
    <property type="entry name" value="Gtf3_N"/>
</dbReference>
<dbReference type="PIRSF" id="PIRSF007023">
    <property type="entry name" value="UDP-Galf_transf"/>
    <property type="match status" value="1"/>
</dbReference>
<evidence type="ECO:0000259" key="2">
    <source>
        <dbReference type="Pfam" id="PF26334"/>
    </source>
</evidence>
<reference evidence="4 5" key="1">
    <citation type="submission" date="2021-03" db="EMBL/GenBank/DDBJ databases">
        <title>Assistant Professor.</title>
        <authorList>
            <person name="Huq M.A."/>
        </authorList>
    </citation>
    <scope>NUCLEOTIDE SEQUENCE [LARGE SCALE GENOMIC DNA]</scope>
    <source>
        <strain evidence="4 5">MAH-29</strain>
    </source>
</reference>